<proteinExistence type="predicted"/>
<dbReference type="InterPro" id="IPR003599">
    <property type="entry name" value="Ig_sub"/>
</dbReference>
<dbReference type="EMBL" id="OV651814">
    <property type="protein sequence ID" value="CAH1105512.1"/>
    <property type="molecule type" value="Genomic_DNA"/>
</dbReference>
<dbReference type="InterPro" id="IPR003591">
    <property type="entry name" value="Leu-rich_rpt_typical-subtyp"/>
</dbReference>
<keyword evidence="7" id="KW-0812">Transmembrane</keyword>
<dbReference type="OrthoDB" id="1099686at2759"/>
<dbReference type="SMART" id="SM00408">
    <property type="entry name" value="IGc2"/>
    <property type="match status" value="1"/>
</dbReference>
<keyword evidence="2 8" id="KW-0732">Signal</keyword>
<evidence type="ECO:0000256" key="7">
    <source>
        <dbReference type="SAM" id="Phobius"/>
    </source>
</evidence>
<dbReference type="PANTHER" id="PTHR24366:SF87">
    <property type="entry name" value="KEKKON 6, ISOFORM B"/>
    <property type="match status" value="1"/>
</dbReference>
<sequence length="583" mass="63954">MATFALLVFSVALALAAPDWTDCPSPCRCTWSSGKKTALCKKAGFTGIPGTLDEGMQVLDLSGNLITKLPKAAFKSVGLINLQRIYLSRAGLTEIHRDSFKDLIILVEIDLSDNEITSLHPDTFHGNERLRILYLNGNPLKQLIKSQFPTLPHLRTLELEGCHLEVINKEAFIHLTALETLNLKYNQLQNLSEATFMNFAHLKTLALDGNPWSCDCKLRGFRDWFLASKLHSISLICSEPPTLSERLWEEVPSEEFACPPEVFAYPQQQVQAEAGGNVSFGCHILGDPEPQVSWLYEGNPINHTWLVVEAEEGLLDKWANISIYNVSDTDVGRYTCVAKNILDSNSVNVSLVLPEVVTATTLSKSDTKIVWWGLVIVTITVGFSAVITVIAVCCVRNRNSGQRRHLKSSVSFTDQEKKLLDVSIATTTDRGTESCEALGPEQLNLMDPPVHITIEREPPLPPLAVYPPPPEFSSSTLPAGAYGNIFISVSVSRDPSVDVSRCPDLLDLPHRPKPIYHGMATLPRRPYAIPHYDNMGPRVTAGGSSTLSLPDASAGIVTAPVVTELLPPPPPQCVPLTPEFVSL</sequence>
<dbReference type="SUPFAM" id="SSF52058">
    <property type="entry name" value="L domain-like"/>
    <property type="match status" value="1"/>
</dbReference>
<dbReference type="Gene3D" id="3.80.10.10">
    <property type="entry name" value="Ribonuclease Inhibitor"/>
    <property type="match status" value="2"/>
</dbReference>
<keyword evidence="7" id="KW-0472">Membrane</keyword>
<dbReference type="InterPro" id="IPR000483">
    <property type="entry name" value="Cys-rich_flank_reg_C"/>
</dbReference>
<evidence type="ECO:0000256" key="1">
    <source>
        <dbReference type="ARBA" id="ARBA00022614"/>
    </source>
</evidence>
<evidence type="ECO:0000256" key="3">
    <source>
        <dbReference type="ARBA" id="ARBA00022737"/>
    </source>
</evidence>
<dbReference type="Pfam" id="PF07679">
    <property type="entry name" value="I-set"/>
    <property type="match status" value="1"/>
</dbReference>
<dbReference type="Pfam" id="PF13855">
    <property type="entry name" value="LRR_8"/>
    <property type="match status" value="2"/>
</dbReference>
<dbReference type="InterPro" id="IPR001611">
    <property type="entry name" value="Leu-rich_rpt"/>
</dbReference>
<dbReference type="GO" id="GO:0071944">
    <property type="term" value="C:cell periphery"/>
    <property type="evidence" value="ECO:0007669"/>
    <property type="project" value="UniProtKB-ARBA"/>
</dbReference>
<name>A0A9P0CVN1_9CUCU</name>
<evidence type="ECO:0000313" key="11">
    <source>
        <dbReference type="Proteomes" id="UP001153636"/>
    </source>
</evidence>
<dbReference type="PROSITE" id="PS50835">
    <property type="entry name" value="IG_LIKE"/>
    <property type="match status" value="1"/>
</dbReference>
<feature type="domain" description="Ig-like" evidence="9">
    <location>
        <begin position="260"/>
        <end position="348"/>
    </location>
</feature>
<organism evidence="10 11">
    <name type="scientific">Psylliodes chrysocephalus</name>
    <dbReference type="NCBI Taxonomy" id="3402493"/>
    <lineage>
        <taxon>Eukaryota</taxon>
        <taxon>Metazoa</taxon>
        <taxon>Ecdysozoa</taxon>
        <taxon>Arthropoda</taxon>
        <taxon>Hexapoda</taxon>
        <taxon>Insecta</taxon>
        <taxon>Pterygota</taxon>
        <taxon>Neoptera</taxon>
        <taxon>Endopterygota</taxon>
        <taxon>Coleoptera</taxon>
        <taxon>Polyphaga</taxon>
        <taxon>Cucujiformia</taxon>
        <taxon>Chrysomeloidea</taxon>
        <taxon>Chrysomelidae</taxon>
        <taxon>Galerucinae</taxon>
        <taxon>Alticini</taxon>
        <taxon>Psylliodes</taxon>
    </lineage>
</organism>
<dbReference type="InterPro" id="IPR036179">
    <property type="entry name" value="Ig-like_dom_sf"/>
</dbReference>
<dbReference type="PROSITE" id="PS51450">
    <property type="entry name" value="LRR"/>
    <property type="match status" value="1"/>
</dbReference>
<evidence type="ECO:0000256" key="6">
    <source>
        <dbReference type="ARBA" id="ARBA00023319"/>
    </source>
</evidence>
<dbReference type="FunFam" id="2.60.40.10:FF:000032">
    <property type="entry name" value="palladin isoform X1"/>
    <property type="match status" value="1"/>
</dbReference>
<evidence type="ECO:0000256" key="2">
    <source>
        <dbReference type="ARBA" id="ARBA00022729"/>
    </source>
</evidence>
<dbReference type="PANTHER" id="PTHR24366">
    <property type="entry name" value="IG(IMMUNOGLOBULIN) AND LRR(LEUCINE RICH REPEAT) DOMAINS"/>
    <property type="match status" value="1"/>
</dbReference>
<protein>
    <recommendedName>
        <fullName evidence="9">Ig-like domain-containing protein</fullName>
    </recommendedName>
</protein>
<dbReference type="FunFam" id="3.80.10.10:FF:000082">
    <property type="entry name" value="Leucine-rich repeat-containing 24"/>
    <property type="match status" value="1"/>
</dbReference>
<dbReference type="InterPro" id="IPR013783">
    <property type="entry name" value="Ig-like_fold"/>
</dbReference>
<evidence type="ECO:0000256" key="5">
    <source>
        <dbReference type="ARBA" id="ARBA00023180"/>
    </source>
</evidence>
<evidence type="ECO:0000256" key="4">
    <source>
        <dbReference type="ARBA" id="ARBA00023157"/>
    </source>
</evidence>
<keyword evidence="11" id="KW-1185">Reference proteome</keyword>
<keyword evidence="4" id="KW-1015">Disulfide bond</keyword>
<evidence type="ECO:0000259" key="9">
    <source>
        <dbReference type="PROSITE" id="PS50835"/>
    </source>
</evidence>
<dbReference type="InterPro" id="IPR003598">
    <property type="entry name" value="Ig_sub2"/>
</dbReference>
<evidence type="ECO:0000256" key="8">
    <source>
        <dbReference type="SAM" id="SignalP"/>
    </source>
</evidence>
<feature type="transmembrane region" description="Helical" evidence="7">
    <location>
        <begin position="369"/>
        <end position="395"/>
    </location>
</feature>
<dbReference type="Proteomes" id="UP001153636">
    <property type="component" value="Chromosome 2"/>
</dbReference>
<accession>A0A9P0CVN1</accession>
<dbReference type="SUPFAM" id="SSF48726">
    <property type="entry name" value="Immunoglobulin"/>
    <property type="match status" value="1"/>
</dbReference>
<evidence type="ECO:0000313" key="10">
    <source>
        <dbReference type="EMBL" id="CAH1105512.1"/>
    </source>
</evidence>
<reference evidence="10" key="1">
    <citation type="submission" date="2022-01" db="EMBL/GenBank/DDBJ databases">
        <authorList>
            <person name="King R."/>
        </authorList>
    </citation>
    <scope>NUCLEOTIDE SEQUENCE</scope>
</reference>
<feature type="signal peptide" evidence="8">
    <location>
        <begin position="1"/>
        <end position="16"/>
    </location>
</feature>
<dbReference type="InterPro" id="IPR007110">
    <property type="entry name" value="Ig-like_dom"/>
</dbReference>
<gene>
    <name evidence="10" type="ORF">PSYICH_LOCUS6953</name>
</gene>
<keyword evidence="6" id="KW-0393">Immunoglobulin domain</keyword>
<dbReference type="AlphaFoldDB" id="A0A9P0CVN1"/>
<feature type="chain" id="PRO_5040396622" description="Ig-like domain-containing protein" evidence="8">
    <location>
        <begin position="17"/>
        <end position="583"/>
    </location>
</feature>
<dbReference type="Gene3D" id="2.60.40.10">
    <property type="entry name" value="Immunoglobulins"/>
    <property type="match status" value="1"/>
</dbReference>
<dbReference type="InterPro" id="IPR013098">
    <property type="entry name" value="Ig_I-set"/>
</dbReference>
<keyword evidence="1" id="KW-0433">Leucine-rich repeat</keyword>
<dbReference type="SMART" id="SM00082">
    <property type="entry name" value="LRRCT"/>
    <property type="match status" value="1"/>
</dbReference>
<dbReference type="SMART" id="SM00409">
    <property type="entry name" value="IG"/>
    <property type="match status" value="1"/>
</dbReference>
<dbReference type="InterPro" id="IPR032675">
    <property type="entry name" value="LRR_dom_sf"/>
</dbReference>
<keyword evidence="5" id="KW-0325">Glycoprotein</keyword>
<keyword evidence="3" id="KW-0677">Repeat</keyword>
<keyword evidence="7" id="KW-1133">Transmembrane helix</keyword>
<dbReference type="SMART" id="SM00369">
    <property type="entry name" value="LRR_TYP"/>
    <property type="match status" value="5"/>
</dbReference>